<organism evidence="2 3">
    <name type="scientific">Zymobacter palmae</name>
    <dbReference type="NCBI Taxonomy" id="33074"/>
    <lineage>
        <taxon>Bacteria</taxon>
        <taxon>Pseudomonadati</taxon>
        <taxon>Pseudomonadota</taxon>
        <taxon>Gammaproteobacteria</taxon>
        <taxon>Oceanospirillales</taxon>
        <taxon>Halomonadaceae</taxon>
        <taxon>Zymobacter group</taxon>
        <taxon>Zymobacter</taxon>
    </lineage>
</organism>
<proteinExistence type="predicted"/>
<gene>
    <name evidence="2" type="ORF">ZBT109_2535</name>
</gene>
<dbReference type="Proteomes" id="UP000267342">
    <property type="component" value="Chromosome"/>
</dbReference>
<keyword evidence="1" id="KW-0472">Membrane</keyword>
<sequence>MTHFWGIIMYEYDDERLVSSGSRPDILMWLLVALPLVSMLLPDALNMVVGMVGLGLCIGDSRTLTSQGYKAPHAALGLISPVYVLVRAIKLNDALAWAIFAAYIASIILSFVVLFIQYPLP</sequence>
<keyword evidence="1" id="KW-1133">Transmembrane helix</keyword>
<dbReference type="GO" id="GO:0016787">
    <property type="term" value="F:hydrolase activity"/>
    <property type="evidence" value="ECO:0007669"/>
    <property type="project" value="UniProtKB-KW"/>
</dbReference>
<dbReference type="EMBL" id="AP018933">
    <property type="protein sequence ID" value="BBG31264.1"/>
    <property type="molecule type" value="Genomic_DNA"/>
</dbReference>
<keyword evidence="3" id="KW-1185">Reference proteome</keyword>
<keyword evidence="2" id="KW-0378">Hydrolase</keyword>
<evidence type="ECO:0000256" key="1">
    <source>
        <dbReference type="SAM" id="Phobius"/>
    </source>
</evidence>
<reference evidence="2 3" key="1">
    <citation type="submission" date="2018-09" db="EMBL/GenBank/DDBJ databases">
        <title>Zymobacter palmae IAM14233 (=T109) whole genome analysis.</title>
        <authorList>
            <person name="Yanase H."/>
        </authorList>
    </citation>
    <scope>NUCLEOTIDE SEQUENCE [LARGE SCALE GENOMIC DNA]</scope>
    <source>
        <strain evidence="2 3">IAM14233</strain>
    </source>
</reference>
<keyword evidence="1" id="KW-0812">Transmembrane</keyword>
<name>A0A348HI12_9GAMM</name>
<dbReference type="KEGG" id="zpl:ZBT109_2535"/>
<evidence type="ECO:0000313" key="3">
    <source>
        <dbReference type="Proteomes" id="UP000267342"/>
    </source>
</evidence>
<evidence type="ECO:0000313" key="2">
    <source>
        <dbReference type="EMBL" id="BBG31264.1"/>
    </source>
</evidence>
<dbReference type="AlphaFoldDB" id="A0A348HI12"/>
<feature type="transmembrane region" description="Helical" evidence="1">
    <location>
        <begin position="26"/>
        <end position="59"/>
    </location>
</feature>
<protein>
    <submittedName>
        <fullName evidence="2">Predicted phosphohydrolase</fullName>
    </submittedName>
</protein>
<accession>A0A348HI12</accession>
<feature type="transmembrane region" description="Helical" evidence="1">
    <location>
        <begin position="95"/>
        <end position="116"/>
    </location>
</feature>